<reference evidence="2 3" key="1">
    <citation type="submission" date="2020-11" db="EMBL/GenBank/DDBJ databases">
        <title>Fusibacter basophilias sp. nov.</title>
        <authorList>
            <person name="Qiu D."/>
        </authorList>
    </citation>
    <scope>NUCLEOTIDE SEQUENCE [LARGE SCALE GENOMIC DNA]</scope>
    <source>
        <strain evidence="2 3">Q10-2</strain>
    </source>
</reference>
<dbReference type="RefSeq" id="WP_194702634.1">
    <property type="nucleotide sequence ID" value="NZ_JADKNH010000009.1"/>
</dbReference>
<dbReference type="Gene3D" id="3.40.50.1110">
    <property type="entry name" value="SGNH hydrolase"/>
    <property type="match status" value="1"/>
</dbReference>
<proteinExistence type="predicted"/>
<dbReference type="PANTHER" id="PTHR30383:SF5">
    <property type="entry name" value="SGNH HYDROLASE-TYPE ESTERASE DOMAIN-CONTAINING PROTEIN"/>
    <property type="match status" value="1"/>
</dbReference>
<dbReference type="InterPro" id="IPR036514">
    <property type="entry name" value="SGNH_hydro_sf"/>
</dbReference>
<comment type="caution">
    <text evidence="2">The sequence shown here is derived from an EMBL/GenBank/DDBJ whole genome shotgun (WGS) entry which is preliminary data.</text>
</comment>
<keyword evidence="3" id="KW-1185">Reference proteome</keyword>
<feature type="domain" description="SGNH hydrolase-type esterase" evidence="1">
    <location>
        <begin position="5"/>
        <end position="177"/>
    </location>
</feature>
<evidence type="ECO:0000259" key="1">
    <source>
        <dbReference type="Pfam" id="PF13472"/>
    </source>
</evidence>
<accession>A0ABR9ZVA1</accession>
<organism evidence="2 3">
    <name type="scientific">Fusibacter ferrireducens</name>
    <dbReference type="NCBI Taxonomy" id="2785058"/>
    <lineage>
        <taxon>Bacteria</taxon>
        <taxon>Bacillati</taxon>
        <taxon>Bacillota</taxon>
        <taxon>Clostridia</taxon>
        <taxon>Eubacteriales</taxon>
        <taxon>Eubacteriales Family XII. Incertae Sedis</taxon>
        <taxon>Fusibacter</taxon>
    </lineage>
</organism>
<evidence type="ECO:0000313" key="2">
    <source>
        <dbReference type="EMBL" id="MBF4694391.1"/>
    </source>
</evidence>
<dbReference type="InterPro" id="IPR051532">
    <property type="entry name" value="Ester_Hydrolysis_Enzymes"/>
</dbReference>
<evidence type="ECO:0000313" key="3">
    <source>
        <dbReference type="Proteomes" id="UP000614200"/>
    </source>
</evidence>
<dbReference type="EMBL" id="JADKNH010000009">
    <property type="protein sequence ID" value="MBF4694391.1"/>
    <property type="molecule type" value="Genomic_DNA"/>
</dbReference>
<dbReference type="SUPFAM" id="SSF52266">
    <property type="entry name" value="SGNH hydrolase"/>
    <property type="match status" value="1"/>
</dbReference>
<dbReference type="Pfam" id="PF13472">
    <property type="entry name" value="Lipase_GDSL_2"/>
    <property type="match status" value="1"/>
</dbReference>
<dbReference type="Proteomes" id="UP000614200">
    <property type="component" value="Unassembled WGS sequence"/>
</dbReference>
<sequence length="188" mass="21203">MNIVCIGDSLTFGYGVKASESWVSVLSVKLGMKIINKGVPGNTTTEMKNRFIKDVINCRPDKVLIMGGTNDLFLKGRVSDVVDNIALMIEHCKKHKIEPIILTSLPVNEDLAEKTWFTDMDYKKINADLTELRHLLIQYSSEKSVTCLDIGTHLLEEGTIRDHFLEDGIHVSEVIHKRVAEIIFESIF</sequence>
<name>A0ABR9ZVA1_9FIRM</name>
<gene>
    <name evidence="2" type="ORF">ISU02_14875</name>
</gene>
<dbReference type="PANTHER" id="PTHR30383">
    <property type="entry name" value="THIOESTERASE 1/PROTEASE 1/LYSOPHOSPHOLIPASE L1"/>
    <property type="match status" value="1"/>
</dbReference>
<dbReference type="InterPro" id="IPR013830">
    <property type="entry name" value="SGNH_hydro"/>
</dbReference>
<protein>
    <recommendedName>
        <fullName evidence="1">SGNH hydrolase-type esterase domain-containing protein</fullName>
    </recommendedName>
</protein>